<evidence type="ECO:0000256" key="4">
    <source>
        <dbReference type="SAM" id="MobiDB-lite"/>
    </source>
</evidence>
<dbReference type="InterPro" id="IPR011009">
    <property type="entry name" value="Kinase-like_dom_sf"/>
</dbReference>
<dbReference type="PANTHER" id="PTHR22603:SF66">
    <property type="entry name" value="ETHANOLAMINE KINASE"/>
    <property type="match status" value="1"/>
</dbReference>
<dbReference type="GO" id="GO:0004305">
    <property type="term" value="F:ethanolamine kinase activity"/>
    <property type="evidence" value="ECO:0007669"/>
    <property type="project" value="UniProtKB-EC"/>
</dbReference>
<comment type="caution">
    <text evidence="5">The sequence shown here is derived from an EMBL/GenBank/DDBJ whole genome shotgun (WGS) entry which is preliminary data.</text>
</comment>
<evidence type="ECO:0000313" key="6">
    <source>
        <dbReference type="Proteomes" id="UP001054889"/>
    </source>
</evidence>
<evidence type="ECO:0000256" key="1">
    <source>
        <dbReference type="ARBA" id="ARBA00037883"/>
    </source>
</evidence>
<dbReference type="SUPFAM" id="SSF56112">
    <property type="entry name" value="Protein kinase-like (PK-like)"/>
    <property type="match status" value="1"/>
</dbReference>
<proteinExistence type="inferred from homology"/>
<dbReference type="GO" id="GO:0006646">
    <property type="term" value="P:phosphatidylethanolamine biosynthetic process"/>
    <property type="evidence" value="ECO:0007669"/>
    <property type="project" value="TreeGrafter"/>
</dbReference>
<dbReference type="Pfam" id="PF01633">
    <property type="entry name" value="Choline_kinase"/>
    <property type="match status" value="1"/>
</dbReference>
<dbReference type="EC" id="2.7.1.82" evidence="3"/>
<evidence type="ECO:0000313" key="5">
    <source>
        <dbReference type="EMBL" id="GJN33895.1"/>
    </source>
</evidence>
<protein>
    <recommendedName>
        <fullName evidence="3">ethanolamine kinase</fullName>
        <ecNumber evidence="3">2.7.1.82</ecNumber>
    </recommendedName>
</protein>
<dbReference type="GO" id="GO:0005737">
    <property type="term" value="C:cytoplasm"/>
    <property type="evidence" value="ECO:0007669"/>
    <property type="project" value="TreeGrafter"/>
</dbReference>
<name>A0AAV5FHI2_ELECO</name>
<dbReference type="Proteomes" id="UP001054889">
    <property type="component" value="Unassembled WGS sequence"/>
</dbReference>
<dbReference type="PANTHER" id="PTHR22603">
    <property type="entry name" value="CHOLINE/ETHANOALAMINE KINASE"/>
    <property type="match status" value="1"/>
</dbReference>
<comment type="pathway">
    <text evidence="1">Phospholipid metabolism; phosphatidylethanolamine biosynthesis; phosphatidylethanolamine from ethanolamine: step 1/3.</text>
</comment>
<evidence type="ECO:0000256" key="2">
    <source>
        <dbReference type="ARBA" id="ARBA00038211"/>
    </source>
</evidence>
<reference evidence="5" key="2">
    <citation type="submission" date="2021-12" db="EMBL/GenBank/DDBJ databases">
        <title>Resequencing data analysis of finger millet.</title>
        <authorList>
            <person name="Hatakeyama M."/>
            <person name="Aluri S."/>
            <person name="Balachadran M.T."/>
            <person name="Sivarajan S.R."/>
            <person name="Poveda L."/>
            <person name="Shimizu-Inatsugi R."/>
            <person name="Schlapbach R."/>
            <person name="Sreeman S.M."/>
            <person name="Shimizu K.K."/>
        </authorList>
    </citation>
    <scope>NUCLEOTIDE SEQUENCE</scope>
</reference>
<comment type="similarity">
    <text evidence="2">Belongs to the choline/ethanolamine kinase family.</text>
</comment>
<accession>A0AAV5FHI2</accession>
<organism evidence="5 6">
    <name type="scientific">Eleusine coracana subsp. coracana</name>
    <dbReference type="NCBI Taxonomy" id="191504"/>
    <lineage>
        <taxon>Eukaryota</taxon>
        <taxon>Viridiplantae</taxon>
        <taxon>Streptophyta</taxon>
        <taxon>Embryophyta</taxon>
        <taxon>Tracheophyta</taxon>
        <taxon>Spermatophyta</taxon>
        <taxon>Magnoliopsida</taxon>
        <taxon>Liliopsida</taxon>
        <taxon>Poales</taxon>
        <taxon>Poaceae</taxon>
        <taxon>PACMAD clade</taxon>
        <taxon>Chloridoideae</taxon>
        <taxon>Cynodonteae</taxon>
        <taxon>Eleusininae</taxon>
        <taxon>Eleusine</taxon>
    </lineage>
</organism>
<dbReference type="EMBL" id="BQKI01000085">
    <property type="protein sequence ID" value="GJN33895.1"/>
    <property type="molecule type" value="Genomic_DNA"/>
</dbReference>
<dbReference type="Gene3D" id="3.30.200.20">
    <property type="entry name" value="Phosphorylase Kinase, domain 1"/>
    <property type="match status" value="1"/>
</dbReference>
<evidence type="ECO:0000256" key="3">
    <source>
        <dbReference type="ARBA" id="ARBA00038874"/>
    </source>
</evidence>
<reference evidence="5" key="1">
    <citation type="journal article" date="2018" name="DNA Res.">
        <title>Multiple hybrid de novo genome assembly of finger millet, an orphan allotetraploid crop.</title>
        <authorList>
            <person name="Hatakeyama M."/>
            <person name="Aluri S."/>
            <person name="Balachadran M.T."/>
            <person name="Sivarajan S.R."/>
            <person name="Patrignani A."/>
            <person name="Gruter S."/>
            <person name="Poveda L."/>
            <person name="Shimizu-Inatsugi R."/>
            <person name="Baeten J."/>
            <person name="Francoijs K.J."/>
            <person name="Nataraja K.N."/>
            <person name="Reddy Y.A.N."/>
            <person name="Phadnis S."/>
            <person name="Ravikumar R.L."/>
            <person name="Schlapbach R."/>
            <person name="Sreeman S.M."/>
            <person name="Shimizu K.K."/>
        </authorList>
    </citation>
    <scope>NUCLEOTIDE SEQUENCE</scope>
</reference>
<dbReference type="AlphaFoldDB" id="A0AAV5FHI2"/>
<sequence>MGSEGRAWNGGAMDSARGSGAEEKPTTAALVAAGAPAEVPTSAASLDISLPLPEMTPHVMQVPSALSPLLWFGSACARVWGRDLCKELIEGWSSLDSSCFSIETVSGGITNLLLKVSVKEGDSNESSVTVRLYGPNTDLVIDRKRELLEVLTYPYENIYINFHYSVFGFPDMKEPKIAAKIAKELHKFHQIDIPGSKEPELWNDIFKFLKKASLLKFEDNGKQKRYETISFSEIQDEIKELKDLADLMHAPVVYAHNDLLSGNLMLNDLEDKLYLIDFEYGSYSYRGYDIANHFNEYAGFDCEYDLYPDKDAQYHFFRNYLHADKPSEVCELY</sequence>
<dbReference type="Gene3D" id="3.90.1200.10">
    <property type="match status" value="1"/>
</dbReference>
<keyword evidence="6" id="KW-1185">Reference proteome</keyword>
<gene>
    <name evidence="5" type="primary">gb22524</name>
    <name evidence="5" type="ORF">PR202_gb22524</name>
</gene>
<feature type="region of interest" description="Disordered" evidence="4">
    <location>
        <begin position="1"/>
        <end position="26"/>
    </location>
</feature>